<evidence type="ECO:0000256" key="7">
    <source>
        <dbReference type="RuleBase" id="RU364093"/>
    </source>
</evidence>
<keyword evidence="3 7" id="KW-1003">Cell membrane</keyword>
<feature type="transmembrane region" description="Helical" evidence="7">
    <location>
        <begin position="95"/>
        <end position="121"/>
    </location>
</feature>
<dbReference type="PRINTS" id="PR00949">
    <property type="entry name" value="TYPE3IMAPROT"/>
</dbReference>
<sequence>MKRILNNAISFFVVAIVLLLLIPLPPFALDMMLIFNLSISLVILLITMNIRNPLEFAIFPSLLLVTTLIRLGLNISSTRSILTKNGDAGKVIHAFGSFVLQGNVVVGFIIFLIIVLVQFIVITKGAERVSEVAARFTLDAMPGKQMAIDADLSSGLITEEQAKIRRNNIQREADFYGAMDGATKIVKGDAIMSIIITAINFTAGVIIGVVQSNMSFGDVLSVYSLATVGDGLVSQIPALLISTSTGLIVTRAVAEGSLNQDVSRQFSAQPKAIMAAGAIMVVISFIPGMPKIQMYLLAAILLFGGNSILQSIKVKELKEMEAASEDSDMLEEAEVQKRQEEYYRNIDNVYDMLEVEAISMEFGYSLIPLADEKNGGRMINRVVIFRRQYAQEMGFVIPSIKLQDNSGLGTNQYVIKIRGEEAARGELLVDYYLALEPSNPTGEIEGIEAIEPAYGIPSRWITPDQRDLAEIYGYTVIDPLSVMITHLTETIKRNTHQLLDRRETMKLINRFKEKTPDLVNDVFPNMISYGNFQKLLGNLLKEGIPIRDLELLMETVAEDFGSGKDLDGILEDMRVNLKRTITRKFCVEGQMRVIVLNGELERKIISSMAKNSQGVYLALSPELMQRMVSCLEEEKKKFDDFGQEPIILTSQVIRVYIYRLLEPFYPNIHVLSFSEITNTIQIQAIGTITV</sequence>
<keyword evidence="8" id="KW-0969">Cilium</keyword>
<comment type="function">
    <text evidence="7">Required for formation of the rod structure of the flagellar apparatus. Together with FliI and FliH, may constitute the export apparatus of flagellin.</text>
</comment>
<dbReference type="Gene3D" id="3.40.50.12790">
    <property type="entry name" value="FHIPEP family, domain 4"/>
    <property type="match status" value="1"/>
</dbReference>
<dbReference type="InterPro" id="IPR042193">
    <property type="entry name" value="FHIPEP_3"/>
</dbReference>
<comment type="similarity">
    <text evidence="2 7">Belongs to the FHIPEP (flagella/HR/invasion proteins export pore) family.</text>
</comment>
<keyword evidence="7" id="KW-0653">Protein transport</keyword>
<dbReference type="Pfam" id="PF00771">
    <property type="entry name" value="FHIPEP"/>
    <property type="match status" value="1"/>
</dbReference>
<comment type="caution">
    <text evidence="8">The sequence shown here is derived from an EMBL/GenBank/DDBJ whole genome shotgun (WGS) entry which is preliminary data.</text>
</comment>
<feature type="transmembrane region" description="Helical" evidence="7">
    <location>
        <begin position="7"/>
        <end position="25"/>
    </location>
</feature>
<evidence type="ECO:0000256" key="4">
    <source>
        <dbReference type="ARBA" id="ARBA00022692"/>
    </source>
</evidence>
<keyword evidence="4 7" id="KW-0812">Transmembrane</keyword>
<evidence type="ECO:0000313" key="8">
    <source>
        <dbReference type="EMBL" id="ERI74069.1"/>
    </source>
</evidence>
<dbReference type="AlphaFoldDB" id="A0ABC9TSJ9"/>
<feature type="transmembrane region" description="Helical" evidence="7">
    <location>
        <begin position="31"/>
        <end position="50"/>
    </location>
</feature>
<dbReference type="PANTHER" id="PTHR30161">
    <property type="entry name" value="FLAGELLAR EXPORT PROTEIN, MEMBRANE FLHA SUBUNIT-RELATED"/>
    <property type="match status" value="1"/>
</dbReference>
<dbReference type="Gene3D" id="3.40.30.60">
    <property type="entry name" value="FHIPEP family, domain 1"/>
    <property type="match status" value="1"/>
</dbReference>
<dbReference type="GO" id="GO:0005886">
    <property type="term" value="C:plasma membrane"/>
    <property type="evidence" value="ECO:0007669"/>
    <property type="project" value="UniProtKB-SubCell"/>
</dbReference>
<feature type="transmembrane region" description="Helical" evidence="7">
    <location>
        <begin position="266"/>
        <end position="286"/>
    </location>
</feature>
<dbReference type="PIRSF" id="PIRSF005419">
    <property type="entry name" value="FlhA"/>
    <property type="match status" value="1"/>
</dbReference>
<evidence type="ECO:0000313" key="9">
    <source>
        <dbReference type="Proteomes" id="UP000016491"/>
    </source>
</evidence>
<feature type="transmembrane region" description="Helical" evidence="7">
    <location>
        <begin position="57"/>
        <end position="75"/>
    </location>
</feature>
<keyword evidence="7" id="KW-0813">Transport</keyword>
<dbReference type="InterPro" id="IPR025505">
    <property type="entry name" value="FHIPEP_CS"/>
</dbReference>
<evidence type="ECO:0000256" key="1">
    <source>
        <dbReference type="ARBA" id="ARBA00004651"/>
    </source>
</evidence>
<dbReference type="PANTHER" id="PTHR30161:SF1">
    <property type="entry name" value="FLAGELLAR BIOSYNTHESIS PROTEIN FLHA-RELATED"/>
    <property type="match status" value="1"/>
</dbReference>
<feature type="transmembrane region" description="Helical" evidence="7">
    <location>
        <begin position="232"/>
        <end position="254"/>
    </location>
</feature>
<keyword evidence="7" id="KW-1005">Bacterial flagellum biogenesis</keyword>
<dbReference type="Gene3D" id="1.10.8.540">
    <property type="entry name" value="FHIPEP family, domain 3"/>
    <property type="match status" value="1"/>
</dbReference>
<reference evidence="8 9" key="1">
    <citation type="submission" date="2013-07" db="EMBL/GenBank/DDBJ databases">
        <authorList>
            <person name="Weinstock G."/>
            <person name="Sodergren E."/>
            <person name="Wylie T."/>
            <person name="Fulton L."/>
            <person name="Fulton R."/>
            <person name="Fronick C."/>
            <person name="O'Laughlin M."/>
            <person name="Godfrey J."/>
            <person name="Miner T."/>
            <person name="Herter B."/>
            <person name="Appelbaum E."/>
            <person name="Cordes M."/>
            <person name="Lek S."/>
            <person name="Wollam A."/>
            <person name="Pepin K.H."/>
            <person name="Palsikar V.B."/>
            <person name="Mitreva M."/>
            <person name="Wilson R.K."/>
        </authorList>
    </citation>
    <scope>NUCLEOTIDE SEQUENCE [LARGE SCALE GENOMIC DNA]</scope>
    <source>
        <strain evidence="8 9">ATCC 14940</strain>
    </source>
</reference>
<accession>A0ABC9TSJ9</accession>
<dbReference type="PROSITE" id="PS00994">
    <property type="entry name" value="FHIPEP"/>
    <property type="match status" value="1"/>
</dbReference>
<dbReference type="InterPro" id="IPR042194">
    <property type="entry name" value="FHIPEP_1"/>
</dbReference>
<dbReference type="RefSeq" id="WP_002570063.1">
    <property type="nucleotide sequence ID" value="NZ_KE992859.1"/>
</dbReference>
<protein>
    <recommendedName>
        <fullName evidence="7">Flagellar biosynthesis protein FlhA</fullName>
    </recommendedName>
</protein>
<comment type="subcellular location">
    <subcellularLocation>
        <location evidence="1 7">Cell membrane</location>
        <topology evidence="1 7">Multi-pass membrane protein</topology>
    </subcellularLocation>
</comment>
<dbReference type="GO" id="GO:0015031">
    <property type="term" value="P:protein transport"/>
    <property type="evidence" value="ECO:0007669"/>
    <property type="project" value="UniProtKB-KW"/>
</dbReference>
<dbReference type="EMBL" id="AWSU01000344">
    <property type="protein sequence ID" value="ERI74069.1"/>
    <property type="molecule type" value="Genomic_DNA"/>
</dbReference>
<keyword evidence="7" id="KW-1006">Bacterial flagellum protein export</keyword>
<feature type="transmembrane region" description="Helical" evidence="7">
    <location>
        <begin position="190"/>
        <end position="212"/>
    </location>
</feature>
<dbReference type="Proteomes" id="UP000016491">
    <property type="component" value="Unassembled WGS sequence"/>
</dbReference>
<keyword evidence="5 7" id="KW-1133">Transmembrane helix</keyword>
<keyword evidence="6 7" id="KW-0472">Membrane</keyword>
<dbReference type="GO" id="GO:0044781">
    <property type="term" value="P:bacterial-type flagellum organization"/>
    <property type="evidence" value="ECO:0007669"/>
    <property type="project" value="UniProtKB-KW"/>
</dbReference>
<evidence type="ECO:0000256" key="2">
    <source>
        <dbReference type="ARBA" id="ARBA00008835"/>
    </source>
</evidence>
<dbReference type="InterPro" id="IPR006301">
    <property type="entry name" value="FlhA"/>
</dbReference>
<evidence type="ECO:0000256" key="6">
    <source>
        <dbReference type="ARBA" id="ARBA00023136"/>
    </source>
</evidence>
<dbReference type="InterPro" id="IPR001712">
    <property type="entry name" value="T3SS_FHIPEP"/>
</dbReference>
<evidence type="ECO:0000256" key="5">
    <source>
        <dbReference type="ARBA" id="ARBA00022989"/>
    </source>
</evidence>
<proteinExistence type="inferred from homology"/>
<gene>
    <name evidence="7" type="primary">flhA</name>
    <name evidence="8" type="ORF">CLOSYM_04327</name>
</gene>
<evidence type="ECO:0000256" key="3">
    <source>
        <dbReference type="ARBA" id="ARBA00022475"/>
    </source>
</evidence>
<dbReference type="NCBIfam" id="TIGR01398">
    <property type="entry name" value="FlhA"/>
    <property type="match status" value="1"/>
</dbReference>
<name>A0ABC9TSJ9_CLOSY</name>
<dbReference type="InterPro" id="IPR042196">
    <property type="entry name" value="FHIPEP_4"/>
</dbReference>
<keyword evidence="8" id="KW-0282">Flagellum</keyword>
<organism evidence="8 9">
    <name type="scientific">[Clostridium] symbiosum ATCC 14940</name>
    <dbReference type="NCBI Taxonomy" id="411472"/>
    <lineage>
        <taxon>Bacteria</taxon>
        <taxon>Bacillati</taxon>
        <taxon>Bacillota</taxon>
        <taxon>Clostridia</taxon>
        <taxon>Lachnospirales</taxon>
        <taxon>Lachnospiraceae</taxon>
        <taxon>Otoolea</taxon>
    </lineage>
</organism>
<keyword evidence="8" id="KW-0966">Cell projection</keyword>